<dbReference type="Proteomes" id="UP000011776">
    <property type="component" value="Unassembled WGS sequence"/>
</dbReference>
<sequence>MDLTKLAVCVFCGSRSGNNPVYVEAARNLGRLLVEKI</sequence>
<gene>
    <name evidence="1" type="ORF">LEP1GSC151_3942</name>
</gene>
<organism evidence="1 2">
    <name type="scientific">Leptospira interrogans serovar Grippotyphosa str. LT2186</name>
    <dbReference type="NCBI Taxonomy" id="1001599"/>
    <lineage>
        <taxon>Bacteria</taxon>
        <taxon>Pseudomonadati</taxon>
        <taxon>Spirochaetota</taxon>
        <taxon>Spirochaetia</taxon>
        <taxon>Leptospirales</taxon>
        <taxon>Leptospiraceae</taxon>
        <taxon>Leptospira</taxon>
    </lineage>
</organism>
<dbReference type="AlphaFoldDB" id="M3HAB6"/>
<proteinExistence type="predicted"/>
<dbReference type="Gene3D" id="3.40.50.450">
    <property type="match status" value="1"/>
</dbReference>
<protein>
    <recommendedName>
        <fullName evidence="3">TIGR00730 family Rossman fold protein</fullName>
    </recommendedName>
</protein>
<dbReference type="EMBL" id="AFME02000312">
    <property type="protein sequence ID" value="EMG09645.1"/>
    <property type="molecule type" value="Genomic_DNA"/>
</dbReference>
<name>M3HAB6_LEPIR</name>
<dbReference type="SUPFAM" id="SSF102405">
    <property type="entry name" value="MCP/YpsA-like"/>
    <property type="match status" value="1"/>
</dbReference>
<evidence type="ECO:0000313" key="2">
    <source>
        <dbReference type="Proteomes" id="UP000011776"/>
    </source>
</evidence>
<accession>M3HAB6</accession>
<comment type="caution">
    <text evidence="1">The sequence shown here is derived from an EMBL/GenBank/DDBJ whole genome shotgun (WGS) entry which is preliminary data.</text>
</comment>
<dbReference type="BioCyc" id="LINT1001599:G11K9-2870-MONOMER"/>
<reference evidence="1 2" key="1">
    <citation type="submission" date="2013-02" db="EMBL/GenBank/DDBJ databases">
        <authorList>
            <person name="Harkins D.M."/>
            <person name="Durkin A.S."/>
            <person name="Brinkac L.M."/>
            <person name="Haft D.H."/>
            <person name="Selengut J.D."/>
            <person name="Sanka R."/>
            <person name="DePew J."/>
            <person name="Purushe J."/>
            <person name="Tulsiani S.M."/>
            <person name="Graham G.C."/>
            <person name="Burns M.-A."/>
            <person name="Dohnt M.F."/>
            <person name="Smythe L.D."/>
            <person name="McKay D.B."/>
            <person name="Craig S.B."/>
            <person name="Vinetz J.M."/>
            <person name="Sutton G.G."/>
            <person name="Nierman W.C."/>
            <person name="Fouts D.E."/>
        </authorList>
    </citation>
    <scope>NUCLEOTIDE SEQUENCE [LARGE SCALE GENOMIC DNA]</scope>
    <source>
        <strain evidence="1 2">LT2186</strain>
    </source>
</reference>
<evidence type="ECO:0008006" key="3">
    <source>
        <dbReference type="Google" id="ProtNLM"/>
    </source>
</evidence>
<evidence type="ECO:0000313" key="1">
    <source>
        <dbReference type="EMBL" id="EMG09645.1"/>
    </source>
</evidence>